<evidence type="ECO:0000256" key="1">
    <source>
        <dbReference type="SAM" id="MobiDB-lite"/>
    </source>
</evidence>
<feature type="region of interest" description="Disordered" evidence="1">
    <location>
        <begin position="301"/>
        <end position="358"/>
    </location>
</feature>
<organism evidence="2 3">
    <name type="scientific">Pseudobythopirellula maris</name>
    <dbReference type="NCBI Taxonomy" id="2527991"/>
    <lineage>
        <taxon>Bacteria</taxon>
        <taxon>Pseudomonadati</taxon>
        <taxon>Planctomycetota</taxon>
        <taxon>Planctomycetia</taxon>
        <taxon>Pirellulales</taxon>
        <taxon>Lacipirellulaceae</taxon>
        <taxon>Pseudobythopirellula</taxon>
    </lineage>
</organism>
<feature type="region of interest" description="Disordered" evidence="1">
    <location>
        <begin position="457"/>
        <end position="485"/>
    </location>
</feature>
<reference evidence="2 3" key="1">
    <citation type="submission" date="2019-02" db="EMBL/GenBank/DDBJ databases">
        <title>Deep-cultivation of Planctomycetes and their phenomic and genomic characterization uncovers novel biology.</title>
        <authorList>
            <person name="Wiegand S."/>
            <person name="Jogler M."/>
            <person name="Boedeker C."/>
            <person name="Pinto D."/>
            <person name="Vollmers J."/>
            <person name="Rivas-Marin E."/>
            <person name="Kohn T."/>
            <person name="Peeters S.H."/>
            <person name="Heuer A."/>
            <person name="Rast P."/>
            <person name="Oberbeckmann S."/>
            <person name="Bunk B."/>
            <person name="Jeske O."/>
            <person name="Meyerdierks A."/>
            <person name="Storesund J.E."/>
            <person name="Kallscheuer N."/>
            <person name="Luecker S."/>
            <person name="Lage O.M."/>
            <person name="Pohl T."/>
            <person name="Merkel B.J."/>
            <person name="Hornburger P."/>
            <person name="Mueller R.-W."/>
            <person name="Bruemmer F."/>
            <person name="Labrenz M."/>
            <person name="Spormann A.M."/>
            <person name="Op Den Camp H."/>
            <person name="Overmann J."/>
            <person name="Amann R."/>
            <person name="Jetten M.S.M."/>
            <person name="Mascher T."/>
            <person name="Medema M.H."/>
            <person name="Devos D.P."/>
            <person name="Kaster A.-K."/>
            <person name="Ovreas L."/>
            <person name="Rohde M."/>
            <person name="Galperin M.Y."/>
            <person name="Jogler C."/>
        </authorList>
    </citation>
    <scope>NUCLEOTIDE SEQUENCE [LARGE SCALE GENOMIC DNA]</scope>
    <source>
        <strain evidence="2 3">Mal64</strain>
    </source>
</reference>
<keyword evidence="3" id="KW-1185">Reference proteome</keyword>
<comment type="caution">
    <text evidence="2">The sequence shown here is derived from an EMBL/GenBank/DDBJ whole genome shotgun (WGS) entry which is preliminary data.</text>
</comment>
<dbReference type="OrthoDB" id="292214at2"/>
<gene>
    <name evidence="2" type="ORF">Mal64_12160</name>
</gene>
<dbReference type="RefSeq" id="WP_146398039.1">
    <property type="nucleotide sequence ID" value="NZ_SJPQ01000001.1"/>
</dbReference>
<feature type="compositionally biased region" description="Basic and acidic residues" evidence="1">
    <location>
        <begin position="132"/>
        <end position="174"/>
    </location>
</feature>
<accession>A0A5C5ZTL0</accession>
<dbReference type="AlphaFoldDB" id="A0A5C5ZTL0"/>
<name>A0A5C5ZTL0_9BACT</name>
<feature type="region of interest" description="Disordered" evidence="1">
    <location>
        <begin position="118"/>
        <end position="174"/>
    </location>
</feature>
<evidence type="ECO:0000313" key="2">
    <source>
        <dbReference type="EMBL" id="TWT90819.1"/>
    </source>
</evidence>
<protein>
    <submittedName>
        <fullName evidence="2">Uncharacterized protein</fullName>
    </submittedName>
</protein>
<feature type="compositionally biased region" description="Basic and acidic residues" evidence="1">
    <location>
        <begin position="345"/>
        <end position="358"/>
    </location>
</feature>
<feature type="region of interest" description="Disordered" evidence="1">
    <location>
        <begin position="260"/>
        <end position="280"/>
    </location>
</feature>
<dbReference type="Proteomes" id="UP000315440">
    <property type="component" value="Unassembled WGS sequence"/>
</dbReference>
<proteinExistence type="predicted"/>
<sequence length="485" mass="55248">MDPTPAESDPLDELAQQSAASIQALRDQLEDSFDNASDSFRALERDLAERMDQSSAAAVEAIVEERVRDESERLAQQAHLLEAERHSFELRRREWQEERSEWESLRDQVEAQLALRERQAADRSIRTGQQASHERDELSAERDALARERDQLLRQRDQLNHANESERRDRQRVECELSDAQRALADAAARLEQAETQRSAPSQTELELQQKCEIAMADLQQHRERAAELEQQLAERPELGAAEAAELISLRNERDELAQKIEDLSRQAPSEPADDSEELVDLRRRFEMAVEDLRELKEEKSRLEEQLAQGGGAAAVPAPVDDGANDWEAQKRRMLAALEGEYEPEDPREAEQRAEERATIEGTIRITDEALAEKDREIARLAAELEEALQQQGAGDEQVRTAILDESEVIQAERKRLSQIEQELLAKLREAELEVSVERAAIARQQSELAAWRQELEAMQTNAPSGKPEDSQGRWFKKLGLNNEQ</sequence>
<dbReference type="EMBL" id="SJPQ01000001">
    <property type="protein sequence ID" value="TWT90819.1"/>
    <property type="molecule type" value="Genomic_DNA"/>
</dbReference>
<evidence type="ECO:0000313" key="3">
    <source>
        <dbReference type="Proteomes" id="UP000315440"/>
    </source>
</evidence>